<dbReference type="Proteomes" id="UP000177025">
    <property type="component" value="Unassembled WGS sequence"/>
</dbReference>
<dbReference type="EMBL" id="MEUM01000119">
    <property type="protein sequence ID" value="OGC41110.1"/>
    <property type="molecule type" value="Genomic_DNA"/>
</dbReference>
<accession>A0A1F4U8D8</accession>
<dbReference type="Pfam" id="PF09719">
    <property type="entry name" value="C_GCAxxG_C_C"/>
    <property type="match status" value="1"/>
</dbReference>
<organism evidence="1 2">
    <name type="scientific">candidate division WOR-3 bacterium RBG_13_43_14</name>
    <dbReference type="NCBI Taxonomy" id="1802590"/>
    <lineage>
        <taxon>Bacteria</taxon>
        <taxon>Bacteria division WOR-3</taxon>
    </lineage>
</organism>
<evidence type="ECO:0000313" key="2">
    <source>
        <dbReference type="Proteomes" id="UP000177025"/>
    </source>
</evidence>
<name>A0A1F4U8D8_UNCW3</name>
<dbReference type="SUPFAM" id="SSF48695">
    <property type="entry name" value="Multiheme cytochromes"/>
    <property type="match status" value="1"/>
</dbReference>
<evidence type="ECO:0000313" key="1">
    <source>
        <dbReference type="EMBL" id="OGC41110.1"/>
    </source>
</evidence>
<reference evidence="1 2" key="1">
    <citation type="journal article" date="2016" name="Nat. Commun.">
        <title>Thousands of microbial genomes shed light on interconnected biogeochemical processes in an aquifer system.</title>
        <authorList>
            <person name="Anantharaman K."/>
            <person name="Brown C.T."/>
            <person name="Hug L.A."/>
            <person name="Sharon I."/>
            <person name="Castelle C.J."/>
            <person name="Probst A.J."/>
            <person name="Thomas B.C."/>
            <person name="Singh A."/>
            <person name="Wilkins M.J."/>
            <person name="Karaoz U."/>
            <person name="Brodie E.L."/>
            <person name="Williams K.H."/>
            <person name="Hubbard S.S."/>
            <person name="Banfield J.F."/>
        </authorList>
    </citation>
    <scope>NUCLEOTIDE SEQUENCE [LARGE SCALE GENOMIC DNA]</scope>
</reference>
<dbReference type="InterPro" id="IPR036280">
    <property type="entry name" value="Multihaem_cyt_sf"/>
</dbReference>
<proteinExistence type="predicted"/>
<evidence type="ECO:0008006" key="3">
    <source>
        <dbReference type="Google" id="ProtNLM"/>
    </source>
</evidence>
<dbReference type="NCBIfam" id="TIGR01909">
    <property type="entry name" value="C_GCAxxG_C_C"/>
    <property type="match status" value="1"/>
</dbReference>
<sequence length="139" mass="15696">MKSKRALKFFDQGFNCSQSIFSAFAPAIGLTRVKALRIASAFGGGICRRGELCGAITGSIMAIGLKYGRGRANDEAAKEKTYRLAQKLMRWFERRYGTMLCGKLIKVDIRKNKKIWSRFHPEICRELVKATALHLDHLL</sequence>
<comment type="caution">
    <text evidence="1">The sequence shown here is derived from an EMBL/GenBank/DDBJ whole genome shotgun (WGS) entry which is preliminary data.</text>
</comment>
<protein>
    <recommendedName>
        <fullName evidence="3">C_GCAxxG_C_C family protein</fullName>
    </recommendedName>
</protein>
<dbReference type="AlphaFoldDB" id="A0A1F4U8D8"/>
<dbReference type="InterPro" id="IPR010181">
    <property type="entry name" value="CGCAxxGCC_motif"/>
</dbReference>
<gene>
    <name evidence="1" type="ORF">A2Y85_07080</name>
</gene>